<dbReference type="EMBL" id="JAEUBF010000390">
    <property type="protein sequence ID" value="KAH3679028.1"/>
    <property type="molecule type" value="Genomic_DNA"/>
</dbReference>
<dbReference type="OrthoDB" id="10564661at2759"/>
<organism evidence="1 2">
    <name type="scientific">Wickerhamomyces mucosus</name>
    <dbReference type="NCBI Taxonomy" id="1378264"/>
    <lineage>
        <taxon>Eukaryota</taxon>
        <taxon>Fungi</taxon>
        <taxon>Dikarya</taxon>
        <taxon>Ascomycota</taxon>
        <taxon>Saccharomycotina</taxon>
        <taxon>Saccharomycetes</taxon>
        <taxon>Phaffomycetales</taxon>
        <taxon>Wickerhamomycetaceae</taxon>
        <taxon>Wickerhamomyces</taxon>
    </lineage>
</organism>
<evidence type="ECO:0000313" key="2">
    <source>
        <dbReference type="Proteomes" id="UP000769528"/>
    </source>
</evidence>
<accession>A0A9P8PVC1</accession>
<dbReference type="AlphaFoldDB" id="A0A9P8PVC1"/>
<keyword evidence="2" id="KW-1185">Reference proteome</keyword>
<sequence length="106" mass="11744">MILQLSINSVFGFIANLAILSSILMKSSAPLASNLRVSEYVDVELAPMVDAIVGLTDDSFAEEVEGFEVWFKIKQVSIFLKIISDFNQRVRSLAFNSKSPLFPNLS</sequence>
<name>A0A9P8PVC1_9ASCO</name>
<proteinExistence type="predicted"/>
<comment type="caution">
    <text evidence="1">The sequence shown here is derived from an EMBL/GenBank/DDBJ whole genome shotgun (WGS) entry which is preliminary data.</text>
</comment>
<evidence type="ECO:0000313" key="1">
    <source>
        <dbReference type="EMBL" id="KAH3679028.1"/>
    </source>
</evidence>
<dbReference type="Proteomes" id="UP000769528">
    <property type="component" value="Unassembled WGS sequence"/>
</dbReference>
<protein>
    <submittedName>
        <fullName evidence="1">Uncharacterized protein</fullName>
    </submittedName>
</protein>
<gene>
    <name evidence="1" type="ORF">WICMUC_001223</name>
</gene>
<reference evidence="1" key="1">
    <citation type="journal article" date="2021" name="Open Biol.">
        <title>Shared evolutionary footprints suggest mitochondrial oxidative damage underlies multiple complex I losses in fungi.</title>
        <authorList>
            <person name="Schikora-Tamarit M.A."/>
            <person name="Marcet-Houben M."/>
            <person name="Nosek J."/>
            <person name="Gabaldon T."/>
        </authorList>
    </citation>
    <scope>NUCLEOTIDE SEQUENCE</scope>
    <source>
        <strain evidence="1">CBS6341</strain>
    </source>
</reference>
<reference evidence="1" key="2">
    <citation type="submission" date="2021-01" db="EMBL/GenBank/DDBJ databases">
        <authorList>
            <person name="Schikora-Tamarit M.A."/>
        </authorList>
    </citation>
    <scope>NUCLEOTIDE SEQUENCE</scope>
    <source>
        <strain evidence="1">CBS6341</strain>
    </source>
</reference>